<accession>B3EPR6</accession>
<dbReference type="KEGG" id="cpb:Cphamn1_2410"/>
<gene>
    <name evidence="2" type="ordered locus">Cphamn1_2410</name>
</gene>
<evidence type="ECO:0000313" key="2">
    <source>
        <dbReference type="EMBL" id="ACE05306.1"/>
    </source>
</evidence>
<dbReference type="InterPro" id="IPR015032">
    <property type="entry name" value="ThsB__TIR-like_domain"/>
</dbReference>
<proteinExistence type="predicted"/>
<dbReference type="HOGENOM" id="CLU_2341668_0_0_10"/>
<protein>
    <recommendedName>
        <fullName evidence="1">Thoeris protein ThsB TIR-like domain-containing protein</fullName>
    </recommendedName>
</protein>
<sequence>MAHKCFLSYNSADKGAVDKFCDTFSGSFIRRGLKMEDDIIDSNDTDYVMRRIRQLYLQDSTVTIVLIGKCTWSRRFVDWEVQASLRNPANGCTRMVW</sequence>
<feature type="domain" description="Thoeris protein ThsB TIR-like" evidence="1">
    <location>
        <begin position="6"/>
        <end position="86"/>
    </location>
</feature>
<reference evidence="2" key="1">
    <citation type="submission" date="2008-06" db="EMBL/GenBank/DDBJ databases">
        <title>Complete sequence of Chlorobium phaeobacteroides BS1.</title>
        <authorList>
            <consortium name="US DOE Joint Genome Institute"/>
            <person name="Lucas S."/>
            <person name="Copeland A."/>
            <person name="Lapidus A."/>
            <person name="Glavina del Rio T."/>
            <person name="Dalin E."/>
            <person name="Tice H."/>
            <person name="Bruce D."/>
            <person name="Goodwin L."/>
            <person name="Pitluck S."/>
            <person name="Schmutz J."/>
            <person name="Larimer F."/>
            <person name="Land M."/>
            <person name="Hauser L."/>
            <person name="Kyrpides N."/>
            <person name="Ovchinnikova G."/>
            <person name="Li T."/>
            <person name="Liu Z."/>
            <person name="Zhao F."/>
            <person name="Overmann J."/>
            <person name="Bryant D.A."/>
            <person name="Richardson P."/>
        </authorList>
    </citation>
    <scope>NUCLEOTIDE SEQUENCE [LARGE SCALE GENOMIC DNA]</scope>
    <source>
        <strain evidence="2">BS1</strain>
    </source>
</reference>
<name>B3EPR6_CHLPB</name>
<evidence type="ECO:0000259" key="1">
    <source>
        <dbReference type="Pfam" id="PF08937"/>
    </source>
</evidence>
<organism evidence="2">
    <name type="scientific">Chlorobium phaeobacteroides (strain BS1)</name>
    <dbReference type="NCBI Taxonomy" id="331678"/>
    <lineage>
        <taxon>Bacteria</taxon>
        <taxon>Pseudomonadati</taxon>
        <taxon>Chlorobiota</taxon>
        <taxon>Chlorobiia</taxon>
        <taxon>Chlorobiales</taxon>
        <taxon>Chlorobiaceae</taxon>
        <taxon>Chlorobium/Pelodictyon group</taxon>
        <taxon>Chlorobium</taxon>
    </lineage>
</organism>
<dbReference type="AlphaFoldDB" id="B3EPR6"/>
<dbReference type="Pfam" id="PF08937">
    <property type="entry name" value="ThsB_TIR"/>
    <property type="match status" value="1"/>
</dbReference>
<dbReference type="EMBL" id="CP001101">
    <property type="protein sequence ID" value="ACE05306.1"/>
    <property type="molecule type" value="Genomic_DNA"/>
</dbReference>